<comment type="caution">
    <text evidence="2">The sequence shown here is derived from an EMBL/GenBank/DDBJ whole genome shotgun (WGS) entry which is preliminary data.</text>
</comment>
<sequence>MRKIVFFLSSAFFFLSNGLSAQVAGENLPYIPAYREQIPYFQELITGGQYAEPSALIKGDPFYYSRQFERGTLRINGISYPEVPLVYDSYRDQLVTFHPIFNQKILIKPEKIDGFSLSNGQLFRHFSGNESYFRHGNGIYQVISEGDAIALAKHFKTTKEIRELSRFDEEYQDKVEYFLLVSGRFYPVKKASDAFRILGVEPKEVKKELKAKNLRFKEKPEGFLDFLVARTSLD</sequence>
<name>A0A326RTN6_9BACT</name>
<evidence type="ECO:0000256" key="1">
    <source>
        <dbReference type="SAM" id="SignalP"/>
    </source>
</evidence>
<protein>
    <submittedName>
        <fullName evidence="2">Uncharacterized protein</fullName>
    </submittedName>
</protein>
<reference evidence="2 3" key="1">
    <citation type="submission" date="2018-06" db="EMBL/GenBank/DDBJ databases">
        <title>Genomic Encyclopedia of Archaeal and Bacterial Type Strains, Phase II (KMG-II): from individual species to whole genera.</title>
        <authorList>
            <person name="Goeker M."/>
        </authorList>
    </citation>
    <scope>NUCLEOTIDE SEQUENCE [LARGE SCALE GENOMIC DNA]</scope>
    <source>
        <strain evidence="2 3">T4</strain>
    </source>
</reference>
<dbReference type="EMBL" id="QKTX01000006">
    <property type="protein sequence ID" value="PZV83537.1"/>
    <property type="molecule type" value="Genomic_DNA"/>
</dbReference>
<dbReference type="OrthoDB" id="655382at2"/>
<keyword evidence="3" id="KW-1185">Reference proteome</keyword>
<proteinExistence type="predicted"/>
<accession>A0A326RTN6</accession>
<organism evidence="2 3">
    <name type="scientific">Algoriphagus aquaeductus</name>
    <dbReference type="NCBI Taxonomy" id="475299"/>
    <lineage>
        <taxon>Bacteria</taxon>
        <taxon>Pseudomonadati</taxon>
        <taxon>Bacteroidota</taxon>
        <taxon>Cytophagia</taxon>
        <taxon>Cytophagales</taxon>
        <taxon>Cyclobacteriaceae</taxon>
        <taxon>Algoriphagus</taxon>
    </lineage>
</organism>
<dbReference type="AlphaFoldDB" id="A0A326RTN6"/>
<dbReference type="Proteomes" id="UP000248917">
    <property type="component" value="Unassembled WGS sequence"/>
</dbReference>
<evidence type="ECO:0000313" key="3">
    <source>
        <dbReference type="Proteomes" id="UP000248917"/>
    </source>
</evidence>
<gene>
    <name evidence="2" type="ORF">CLV31_106154</name>
</gene>
<evidence type="ECO:0000313" key="2">
    <source>
        <dbReference type="EMBL" id="PZV83537.1"/>
    </source>
</evidence>
<feature type="signal peptide" evidence="1">
    <location>
        <begin position="1"/>
        <end position="21"/>
    </location>
</feature>
<dbReference type="RefSeq" id="WP_111392775.1">
    <property type="nucleotide sequence ID" value="NZ_JBJINY010000088.1"/>
</dbReference>
<keyword evidence="1" id="KW-0732">Signal</keyword>
<feature type="chain" id="PRO_5016259496" evidence="1">
    <location>
        <begin position="22"/>
        <end position="234"/>
    </location>
</feature>